<feature type="region of interest" description="Disordered" evidence="1">
    <location>
        <begin position="169"/>
        <end position="202"/>
    </location>
</feature>
<evidence type="ECO:0000313" key="2">
    <source>
        <dbReference type="EMBL" id="MPC11715.1"/>
    </source>
</evidence>
<sequence length="202" mass="21682">MELLWCTTSKKLTSGGVRTSPPGMTCSPSSEKGQCLLSLLQEGDCHLLRQKGLPTVVFHCRSNVDVCLGANHILDVASDVIDAADTEETNQSATQNQAKLFFQESGFYAVKKRHDLQISVGKVARTLHSSLHPLPVTPCITALHLPQHLYIKVSVVAHLMACVKASCSRSGSKTESDEPGADMLALTRHASRSTNSSPSKGS</sequence>
<organism evidence="2 3">
    <name type="scientific">Portunus trituberculatus</name>
    <name type="common">Swimming crab</name>
    <name type="synonym">Neptunus trituberculatus</name>
    <dbReference type="NCBI Taxonomy" id="210409"/>
    <lineage>
        <taxon>Eukaryota</taxon>
        <taxon>Metazoa</taxon>
        <taxon>Ecdysozoa</taxon>
        <taxon>Arthropoda</taxon>
        <taxon>Crustacea</taxon>
        <taxon>Multicrustacea</taxon>
        <taxon>Malacostraca</taxon>
        <taxon>Eumalacostraca</taxon>
        <taxon>Eucarida</taxon>
        <taxon>Decapoda</taxon>
        <taxon>Pleocyemata</taxon>
        <taxon>Brachyura</taxon>
        <taxon>Eubrachyura</taxon>
        <taxon>Portunoidea</taxon>
        <taxon>Portunidae</taxon>
        <taxon>Portuninae</taxon>
        <taxon>Portunus</taxon>
    </lineage>
</organism>
<name>A0A5B7CR96_PORTR</name>
<comment type="caution">
    <text evidence="2">The sequence shown here is derived from an EMBL/GenBank/DDBJ whole genome shotgun (WGS) entry which is preliminary data.</text>
</comment>
<evidence type="ECO:0000313" key="3">
    <source>
        <dbReference type="Proteomes" id="UP000324222"/>
    </source>
</evidence>
<gene>
    <name evidence="2" type="ORF">E2C01_004389</name>
</gene>
<feature type="compositionally biased region" description="Polar residues" evidence="1">
    <location>
        <begin position="192"/>
        <end position="202"/>
    </location>
</feature>
<dbReference type="EMBL" id="VSRR010000178">
    <property type="protein sequence ID" value="MPC11715.1"/>
    <property type="molecule type" value="Genomic_DNA"/>
</dbReference>
<proteinExistence type="predicted"/>
<reference evidence="2 3" key="1">
    <citation type="submission" date="2019-05" db="EMBL/GenBank/DDBJ databases">
        <title>Another draft genome of Portunus trituberculatus and its Hox gene families provides insights of decapod evolution.</title>
        <authorList>
            <person name="Jeong J.-H."/>
            <person name="Song I."/>
            <person name="Kim S."/>
            <person name="Choi T."/>
            <person name="Kim D."/>
            <person name="Ryu S."/>
            <person name="Kim W."/>
        </authorList>
    </citation>
    <scope>NUCLEOTIDE SEQUENCE [LARGE SCALE GENOMIC DNA]</scope>
    <source>
        <tissue evidence="2">Muscle</tissue>
    </source>
</reference>
<evidence type="ECO:0000256" key="1">
    <source>
        <dbReference type="SAM" id="MobiDB-lite"/>
    </source>
</evidence>
<keyword evidence="3" id="KW-1185">Reference proteome</keyword>
<dbReference type="AlphaFoldDB" id="A0A5B7CR96"/>
<protein>
    <submittedName>
        <fullName evidence="2">Uncharacterized protein</fullName>
    </submittedName>
</protein>
<accession>A0A5B7CR96</accession>
<dbReference type="Proteomes" id="UP000324222">
    <property type="component" value="Unassembled WGS sequence"/>
</dbReference>